<dbReference type="VEuPathDB" id="AmoebaDB:NAEGRDRAFT_74883"/>
<evidence type="ECO:0000256" key="4">
    <source>
        <dbReference type="SAM" id="MobiDB-lite"/>
    </source>
</evidence>
<dbReference type="STRING" id="5762.D2W0J6"/>
<dbReference type="InterPro" id="IPR000403">
    <property type="entry name" value="PI3/4_kinase_cat_dom"/>
</dbReference>
<dbReference type="GeneID" id="8861044"/>
<name>D2W0J6_NAEGR</name>
<feature type="domain" description="PIK helical" evidence="6">
    <location>
        <begin position="1082"/>
        <end position="1275"/>
    </location>
</feature>
<dbReference type="eggNOG" id="KOG0906">
    <property type="taxonomic scope" value="Eukaryota"/>
</dbReference>
<dbReference type="InParanoid" id="D2W0J6"/>
<dbReference type="GO" id="GO:0016303">
    <property type="term" value="F:1-phosphatidylinositol-3-kinase activity"/>
    <property type="evidence" value="ECO:0007669"/>
    <property type="project" value="TreeGrafter"/>
</dbReference>
<organism evidence="8">
    <name type="scientific">Naegleria gruberi</name>
    <name type="common">Amoeba</name>
    <dbReference type="NCBI Taxonomy" id="5762"/>
    <lineage>
        <taxon>Eukaryota</taxon>
        <taxon>Discoba</taxon>
        <taxon>Heterolobosea</taxon>
        <taxon>Tetramitia</taxon>
        <taxon>Eutetramitia</taxon>
        <taxon>Vahlkampfiidae</taxon>
        <taxon>Naegleria</taxon>
    </lineage>
</organism>
<feature type="region of interest" description="Disordered" evidence="4">
    <location>
        <begin position="1562"/>
        <end position="1588"/>
    </location>
</feature>
<dbReference type="GO" id="GO:0000045">
    <property type="term" value="P:autophagosome assembly"/>
    <property type="evidence" value="ECO:0007669"/>
    <property type="project" value="TreeGrafter"/>
</dbReference>
<sequence length="1796" mass="202686">MRPSKSTPEGLEHQSNNGRLPPTVSRRKQATNQTLQQEPPPLPLPSFTRVEDEEENNSIINNSIIRNNHHQQQLLASSSSDQQQGVVHVDRSSLNVVVNRTGLNSNNNNNKSTTINQVNNNNNIIITNREHTHLELSSTVTPHVIPPVLLKSSTSGQPKPRSVTFADPCPPVVTNSNHHEGIAISPSDDTITSPTSPTQEPSTTSTSPKPKPRSSSHIVANMIKNFNNGTVSSSPPPVRKLSVGGRPLKPLPSVSLSSSPSSLSTPLNNLSTPSPTSEKSSPSIVNTTSNHNNTSIYSTVFQQPSPTSLENVNNTQSEEEKTNPSSESILTKFNLPPLPIGIQPSSIGKLADPSSSSITNSPTSSPSLGGPKRPLPSTPTQPSSEGNNSARKVEGESLTPPQKSSSSRGFHHRKQTINSTSSPIVSELEETTKLELSGVKLDSESAASQDTKVDQEAADLERFLRTYIFDILKDTKFTNLTQVVKWMKLELFFEALISWCVINMNSKRNIQKLNRFLIQEELIKKRTEIYSFLEKKSNCQFLVKNLKRSLDMIVDNLKNGTSHSSTLMKKDMTQVIYSLMKIDEITKEIPVSAVTSISITASTPTTLQPVNPVPENNVSTYDGLDAINSLIEQSIALSTSSIIMNANARIQKAMEEDEQNETSKRAQINGKINNLITTFEKKKDLIEQKIIDKSERAVNSISETLKTTVEAGQGTIKNFIETTTIKVLEPKLEKTPEKPKINPIIRKEKVLSGYFSQPHNQTVQPPTPPRRRRDHVVVAEFAKYNFLLEFADNHISLPLISQPLVPEEIIEQPLPTPSSTENGEPESMAVNQRVVSKINAIDILSKRLRNTLLYSTVCTTALSSIGEKSLDLGTRNDLTQSINSFCDDILQSITRSISTSQQKEILSKHLKLMDPKFQKKFKILRTFVALLSRSKTFSSNQPSRPSLSFRKKKSEGITFNGQEAISILSNVLVKKVVSKRRRKTLIENDGDLSARRNRSTSVPNVNVSDIDPENVKNQAIIFLEEFLDDEIIEQTNPRVKSKVFAQMLDDPLYTYRFSEDHMLYNLVNQEREMEDQLDETEDELRTVIGLFNTPFTPLVVNTDNYSSITDTQTYVLFKYRKVLCREPKLFLFMIRSINWKGDYKTGEELLDLLIKEMKESQKHPFSPMHKLTTLHIMFLIHETVIASKIDLESVQIFSVQVLRQRKITEIETLLPQIFYIMGATKYYSHLMEFLLEACDKSEYIFNKLNWMLTSMLNSNTVRGLERNTDKKANTAYKQLHFKMIKNCAQSELGKYNLDQFIRQQKMVDNMLVISEYIKFRLGKELSTPRPQKIVQLKSLMAAQKLPYLLNLKQISMANLDNICNDDLTINPEIGQLSPRTQTEIKEVAKLIKEDSKLKFIDFIVDKEKDFHEWNSEVFPVETIPCLSIEDKFPEIKETLEISGFAPSDGYIFKSAQEPVCFPLSIRTLSNENAAEYKIIFKQGDDLRQDEYILQLFTLMNRILKQNGINLEIVTYHCVSTSQSPLNSGFVEMVSQSNAVSAILAKYKTIFNFLRETSKKEKPADKKDEIIENPDEDSSGSTTGPASEYEPVSGEIIDVLVFEEKIHKYIRSLAGYSVLTYVLAIGDRHLDNLLLKESGELFHIDFGFVLGEDPKAYLGTPPMRISREMVADFSEEHLSAFRMYCCQTFKVLRKYASLIIYMLLWISITNMDYKEQATIKRFDKLGIQGNTPHPGSIHNPLKHFTTRNVLTTQNNLRLDLLDNELDDFVLKLIDQSLNMLGPKVNEEIHKIAMKLRE</sequence>
<dbReference type="RefSeq" id="XP_002670233.1">
    <property type="nucleotide sequence ID" value="XM_002670187.1"/>
</dbReference>
<dbReference type="InterPro" id="IPR057756">
    <property type="entry name" value="PI3-kinase_type3/VPS34_cat"/>
</dbReference>
<dbReference type="InterPro" id="IPR011009">
    <property type="entry name" value="Kinase-like_dom_sf"/>
</dbReference>
<dbReference type="InterPro" id="IPR016024">
    <property type="entry name" value="ARM-type_fold"/>
</dbReference>
<feature type="compositionally biased region" description="Polar residues" evidence="4">
    <location>
        <begin position="284"/>
        <end position="316"/>
    </location>
</feature>
<dbReference type="InterPro" id="IPR001263">
    <property type="entry name" value="PI3K_accessory_dom"/>
</dbReference>
<dbReference type="Gene3D" id="1.25.40.70">
    <property type="entry name" value="Phosphatidylinositol 3-kinase, accessory domain (PIK)"/>
    <property type="match status" value="1"/>
</dbReference>
<dbReference type="SUPFAM" id="SSF56112">
    <property type="entry name" value="Protein kinase-like (PK-like)"/>
    <property type="match status" value="1"/>
</dbReference>
<keyword evidence="1" id="KW-0808">Transferase</keyword>
<dbReference type="GO" id="GO:0048015">
    <property type="term" value="P:phosphatidylinositol-mediated signaling"/>
    <property type="evidence" value="ECO:0007669"/>
    <property type="project" value="TreeGrafter"/>
</dbReference>
<accession>D2W0J6</accession>
<evidence type="ECO:0000313" key="8">
    <source>
        <dbReference type="Proteomes" id="UP000006671"/>
    </source>
</evidence>
<dbReference type="PROSITE" id="PS50290">
    <property type="entry name" value="PI3_4_KINASE_3"/>
    <property type="match status" value="1"/>
</dbReference>
<dbReference type="KEGG" id="ngr:NAEGRDRAFT_74883"/>
<evidence type="ECO:0000256" key="1">
    <source>
        <dbReference type="ARBA" id="ARBA00022679"/>
    </source>
</evidence>
<dbReference type="GO" id="GO:0005777">
    <property type="term" value="C:peroxisome"/>
    <property type="evidence" value="ECO:0007669"/>
    <property type="project" value="TreeGrafter"/>
</dbReference>
<keyword evidence="2" id="KW-0418">Kinase</keyword>
<dbReference type="GO" id="GO:0000407">
    <property type="term" value="C:phagophore assembly site"/>
    <property type="evidence" value="ECO:0007669"/>
    <property type="project" value="TreeGrafter"/>
</dbReference>
<evidence type="ECO:0000313" key="7">
    <source>
        <dbReference type="EMBL" id="EFC37489.1"/>
    </source>
</evidence>
<keyword evidence="3" id="KW-0175">Coiled coil</keyword>
<reference evidence="7 8" key="1">
    <citation type="journal article" date="2010" name="Cell">
        <title>The genome of Naegleria gruberi illuminates early eukaryotic versatility.</title>
        <authorList>
            <person name="Fritz-Laylin L.K."/>
            <person name="Prochnik S.E."/>
            <person name="Ginger M.L."/>
            <person name="Dacks J.B."/>
            <person name="Carpenter M.L."/>
            <person name="Field M.C."/>
            <person name="Kuo A."/>
            <person name="Paredez A."/>
            <person name="Chapman J."/>
            <person name="Pham J."/>
            <person name="Shu S."/>
            <person name="Neupane R."/>
            <person name="Cipriano M."/>
            <person name="Mancuso J."/>
            <person name="Tu H."/>
            <person name="Salamov A."/>
            <person name="Lindquist E."/>
            <person name="Shapiro H."/>
            <person name="Lucas S."/>
            <person name="Grigoriev I.V."/>
            <person name="Cande W.Z."/>
            <person name="Fulton C."/>
            <person name="Rokhsar D.S."/>
            <person name="Dawson S.C."/>
        </authorList>
    </citation>
    <scope>NUCLEOTIDE SEQUENCE [LARGE SCALE GENOMIC DNA]</scope>
    <source>
        <strain evidence="7 8">NEG-M</strain>
    </source>
</reference>
<feature type="compositionally biased region" description="Low complexity" evidence="4">
    <location>
        <begin position="247"/>
        <end position="283"/>
    </location>
</feature>
<dbReference type="InterPro" id="IPR042236">
    <property type="entry name" value="PI3K_accessory_sf"/>
</dbReference>
<keyword evidence="8" id="KW-1185">Reference proteome</keyword>
<feature type="region of interest" description="Disordered" evidence="4">
    <location>
        <begin position="1"/>
        <end position="54"/>
    </location>
</feature>
<dbReference type="CDD" id="cd00896">
    <property type="entry name" value="PI3Kc_III"/>
    <property type="match status" value="1"/>
</dbReference>
<dbReference type="PANTHER" id="PTHR10048">
    <property type="entry name" value="PHOSPHATIDYLINOSITOL KINASE"/>
    <property type="match status" value="1"/>
</dbReference>
<evidence type="ECO:0000256" key="2">
    <source>
        <dbReference type="ARBA" id="ARBA00022777"/>
    </source>
</evidence>
<evidence type="ECO:0000259" key="5">
    <source>
        <dbReference type="PROSITE" id="PS50290"/>
    </source>
</evidence>
<feature type="region of interest" description="Disordered" evidence="4">
    <location>
        <begin position="988"/>
        <end position="1008"/>
    </location>
</feature>
<feature type="compositionally biased region" description="Low complexity" evidence="4">
    <location>
        <begin position="184"/>
        <end position="216"/>
    </location>
</feature>
<dbReference type="InterPro" id="IPR036940">
    <property type="entry name" value="PI3/4_kinase_cat_sf"/>
</dbReference>
<feature type="compositionally biased region" description="Low complexity" evidence="4">
    <location>
        <begin position="353"/>
        <end position="367"/>
    </location>
</feature>
<proteinExistence type="predicted"/>
<dbReference type="OMA" id="KDFHEWN"/>
<feature type="compositionally biased region" description="Polar residues" evidence="4">
    <location>
        <begin position="1"/>
        <end position="18"/>
    </location>
</feature>
<feature type="domain" description="PI3K/PI4K catalytic" evidence="5">
    <location>
        <begin position="1445"/>
        <end position="1755"/>
    </location>
</feature>
<dbReference type="GO" id="GO:0034272">
    <property type="term" value="C:phosphatidylinositol 3-kinase complex, class III, type II"/>
    <property type="evidence" value="ECO:0007669"/>
    <property type="project" value="TreeGrafter"/>
</dbReference>
<dbReference type="InterPro" id="IPR015433">
    <property type="entry name" value="PI3/4_kinase"/>
</dbReference>
<dbReference type="Gene3D" id="1.10.1070.11">
    <property type="entry name" value="Phosphatidylinositol 3-/4-kinase, catalytic domain"/>
    <property type="match status" value="1"/>
</dbReference>
<dbReference type="SMART" id="SM00146">
    <property type="entry name" value="PI3Kc"/>
    <property type="match status" value="1"/>
</dbReference>
<protein>
    <submittedName>
        <fullName evidence="7">Predicted protein</fullName>
    </submittedName>
</protein>
<evidence type="ECO:0000259" key="6">
    <source>
        <dbReference type="PROSITE" id="PS51545"/>
    </source>
</evidence>
<feature type="coiled-coil region" evidence="3">
    <location>
        <begin position="1063"/>
        <end position="1090"/>
    </location>
</feature>
<feature type="compositionally biased region" description="Polar residues" evidence="4">
    <location>
        <begin position="399"/>
        <end position="408"/>
    </location>
</feature>
<dbReference type="PROSITE" id="PS51545">
    <property type="entry name" value="PIK_HELICAL"/>
    <property type="match status" value="1"/>
</dbReference>
<dbReference type="Gene3D" id="3.30.1010.10">
    <property type="entry name" value="Phosphatidylinositol 3-kinase Catalytic Subunit, Chain A, domain 4"/>
    <property type="match status" value="1"/>
</dbReference>
<dbReference type="InterPro" id="IPR018936">
    <property type="entry name" value="PI3/4_kinase_CS"/>
</dbReference>
<feature type="compositionally biased region" description="Polar residues" evidence="4">
    <location>
        <begin position="380"/>
        <end position="390"/>
    </location>
</feature>
<dbReference type="GO" id="GO:0006897">
    <property type="term" value="P:endocytosis"/>
    <property type="evidence" value="ECO:0007669"/>
    <property type="project" value="TreeGrafter"/>
</dbReference>
<feature type="compositionally biased region" description="Polar residues" evidence="4">
    <location>
        <begin position="224"/>
        <end position="233"/>
    </location>
</feature>
<dbReference type="PANTHER" id="PTHR10048:SF7">
    <property type="entry name" value="PHOSPHATIDYLINOSITOL 3-KINASE CATALYTIC SUBUNIT TYPE 3"/>
    <property type="match status" value="1"/>
</dbReference>
<evidence type="ECO:0000256" key="3">
    <source>
        <dbReference type="SAM" id="Coils"/>
    </source>
</evidence>
<dbReference type="GO" id="GO:0034271">
    <property type="term" value="C:phosphatidylinositol 3-kinase complex, class III, type I"/>
    <property type="evidence" value="ECO:0007669"/>
    <property type="project" value="TreeGrafter"/>
</dbReference>
<feature type="region of interest" description="Disordered" evidence="4">
    <location>
        <begin position="149"/>
        <end position="424"/>
    </location>
</feature>
<gene>
    <name evidence="7" type="ORF">NAEGRDRAFT_74883</name>
</gene>
<dbReference type="EMBL" id="GG738918">
    <property type="protein sequence ID" value="EFC37489.1"/>
    <property type="molecule type" value="Genomic_DNA"/>
</dbReference>
<dbReference type="Pfam" id="PF00454">
    <property type="entry name" value="PI3_PI4_kinase"/>
    <property type="match status" value="1"/>
</dbReference>
<dbReference type="OrthoDB" id="67688at2759"/>
<dbReference type="GO" id="GO:0005768">
    <property type="term" value="C:endosome"/>
    <property type="evidence" value="ECO:0007669"/>
    <property type="project" value="TreeGrafter"/>
</dbReference>
<dbReference type="PROSITE" id="PS00916">
    <property type="entry name" value="PI3_4_KINASE_2"/>
    <property type="match status" value="1"/>
</dbReference>
<dbReference type="PROSITE" id="PS00915">
    <property type="entry name" value="PI3_4_KINASE_1"/>
    <property type="match status" value="1"/>
</dbReference>
<dbReference type="SUPFAM" id="SSF48371">
    <property type="entry name" value="ARM repeat"/>
    <property type="match status" value="1"/>
</dbReference>
<dbReference type="Proteomes" id="UP000006671">
    <property type="component" value="Unassembled WGS sequence"/>
</dbReference>